<dbReference type="GO" id="GO:0008408">
    <property type="term" value="F:3'-5' exonuclease activity"/>
    <property type="evidence" value="ECO:0007669"/>
    <property type="project" value="InterPro"/>
</dbReference>
<dbReference type="Pfam" id="PF02811">
    <property type="entry name" value="PHP"/>
    <property type="match status" value="1"/>
</dbReference>
<dbReference type="Pfam" id="PF17657">
    <property type="entry name" value="DNA_pol3_finger"/>
    <property type="match status" value="1"/>
</dbReference>
<dbReference type="AlphaFoldDB" id="A0A8D9NAQ2"/>
<dbReference type="InterPro" id="IPR040982">
    <property type="entry name" value="DNA_pol3_finger"/>
</dbReference>
<evidence type="ECO:0000256" key="5">
    <source>
        <dbReference type="ARBA" id="ARBA00022705"/>
    </source>
</evidence>
<dbReference type="EMBL" id="LN649255">
    <property type="protein sequence ID" value="CEI58571.1"/>
    <property type="molecule type" value="Genomic_DNA"/>
</dbReference>
<dbReference type="EC" id="2.7.7.7" evidence="1"/>
<dbReference type="InterPro" id="IPR004013">
    <property type="entry name" value="PHP_dom"/>
</dbReference>
<dbReference type="InterPro" id="IPR029460">
    <property type="entry name" value="DNAPol_HHH"/>
</dbReference>
<dbReference type="NCBIfam" id="NF004226">
    <property type="entry name" value="PRK05673.1"/>
    <property type="match status" value="1"/>
</dbReference>
<dbReference type="GO" id="GO:0003887">
    <property type="term" value="F:DNA-directed DNA polymerase activity"/>
    <property type="evidence" value="ECO:0007669"/>
    <property type="project" value="UniProtKB-KW"/>
</dbReference>
<comment type="catalytic activity">
    <reaction evidence="7">
        <text>DNA(n) + a 2'-deoxyribonucleoside 5'-triphosphate = DNA(n+1) + diphosphate</text>
        <dbReference type="Rhea" id="RHEA:22508"/>
        <dbReference type="Rhea" id="RHEA-COMP:17339"/>
        <dbReference type="Rhea" id="RHEA-COMP:17340"/>
        <dbReference type="ChEBI" id="CHEBI:33019"/>
        <dbReference type="ChEBI" id="CHEBI:61560"/>
        <dbReference type="ChEBI" id="CHEBI:173112"/>
        <dbReference type="EC" id="2.7.7.7"/>
    </reaction>
</comment>
<dbReference type="SMART" id="SM00481">
    <property type="entry name" value="POLIIIAc"/>
    <property type="match status" value="1"/>
</dbReference>
<dbReference type="Gene3D" id="1.10.10.1600">
    <property type="entry name" value="Bacterial DNA polymerase III alpha subunit, thumb domain"/>
    <property type="match status" value="1"/>
</dbReference>
<evidence type="ECO:0000256" key="3">
    <source>
        <dbReference type="ARBA" id="ARBA00022679"/>
    </source>
</evidence>
<evidence type="ECO:0000256" key="1">
    <source>
        <dbReference type="ARBA" id="ARBA00012417"/>
    </source>
</evidence>
<evidence type="ECO:0000259" key="8">
    <source>
        <dbReference type="SMART" id="SM00481"/>
    </source>
</evidence>
<dbReference type="InterPro" id="IPR004805">
    <property type="entry name" value="DnaE2/DnaE/PolC"/>
</dbReference>
<keyword evidence="6" id="KW-0239">DNA-directed DNA polymerase</keyword>
<dbReference type="InterPro" id="IPR041931">
    <property type="entry name" value="DNA_pol3_alpha_thumb_dom"/>
</dbReference>
<evidence type="ECO:0000256" key="7">
    <source>
        <dbReference type="ARBA" id="ARBA00049244"/>
    </source>
</evidence>
<evidence type="ECO:0000313" key="10">
    <source>
        <dbReference type="Proteomes" id="UP000032800"/>
    </source>
</evidence>
<reference evidence="9 10" key="1">
    <citation type="journal article" date="2015" name="Genome Biol. Evol.">
        <title>Genome evolution in the primary endosymbiont of whiteflies sheds light on their divergence.</title>
        <authorList>
            <person name="Santos-Garcia D."/>
            <person name="Vargas-Chavez C."/>
            <person name="Moya A."/>
            <person name="Latorre A."/>
            <person name="Silva"/>
            <person name="F J."/>
        </authorList>
    </citation>
    <scope>NUCLEOTIDE SEQUENCE [LARGE SCALE GENOMIC DNA]</scope>
    <source>
        <strain evidence="10">AD-VLC</strain>
    </source>
</reference>
<feature type="domain" description="Polymerase/histidinol phosphatase N-terminal" evidence="8">
    <location>
        <begin position="5"/>
        <end position="72"/>
    </location>
</feature>
<dbReference type="InterPro" id="IPR011708">
    <property type="entry name" value="DNA_pol3_alpha_NTPase_dom"/>
</dbReference>
<name>A0A8D9NAQ2_9GAMM</name>
<dbReference type="InterPro" id="IPR016195">
    <property type="entry name" value="Pol/histidinol_Pase-like"/>
</dbReference>
<dbReference type="Pfam" id="PF07733">
    <property type="entry name" value="DNA_pol3_alpha"/>
    <property type="match status" value="1"/>
</dbReference>
<dbReference type="Gene3D" id="1.10.150.870">
    <property type="match status" value="1"/>
</dbReference>
<sequence>MTNFIHLRIHSEYSLRNSIIKINSLIYNIKKMNIPAVCITDENNIFSLIKVYKKSIKNGIKQIIGCDLHINSKNKIYKITLLAMNNLGYKNLIKLITLSCKDILIKKYIFKYSEGLIVLSGASKGEIGYFLLSNNKKKANLIIDQWKKFFHNCFYLELQRIGLKNEEELLYKSIDLAIKKNIPVVATNDVMFIKKEDYYIHQTRVAISEGKLIKKNFYSKEQYLKTPNEMIHLFKDIPEAIENSIMIAMRCNVNLNLNKKNVCFPKFKLSKNINIKKYFIYLSNKGLNNRLIKNNILKNKKIIKYKNRLYKEINLIKKMGFIEYFLIVMDFIKWAKKTKIPVGPGRGSGAGSLVAYSLEITDIDPIKYDLLFERFLNSERINLPDFDVDFCMIKRDKVIKYVTKLYGKKLVAHIVTFSTMTAKSVIRDVTRVKGKPYWLGEKLSKLIPFDSSITLNKAFENSLELRNLIKNNEEANEIWEMSLALEGIIKGIGKHAGGIIIAPKFLGNYSPLLSDDKGKNIIQFDKNDIKYLGFIKFDFLGLRTLTVINYTLILINKSINKKININNIPLNDLNSFKLLKKAETTSIFQLESQGMKVLIKKIKPNNINDIISLIALFRPGPLNSGMVDEFIKRKIGKKIKFSYYKIIEPILKSTYGIILYQEQVMKITNLLTGFSLGKSDLFRRAIEKNKNIKKHRINFIKNCIKNNIKKYIAIKIFEIIKKFAGYGFNKSHSTAYGLISYKTIWLKSNYPSQYMASVLSSEMYKIEKLIPIILECKRMKLNILPPNINISNYKFSVDKKNNIIYGLGAIKGIGKEFIKEILIKRKKNGIFYDLFDFCKRINIKYLNKRNLSALILSGSLDKIGPSREILFDTIKTAIKIAYQKKNNIRMGMNDLFNNIEYKKYEYTKPFKILEKLQGEKNTLGIYISFINS</sequence>
<protein>
    <recommendedName>
        <fullName evidence="2">DNA polymerase III subunit alpha</fullName>
        <ecNumber evidence="1">2.7.7.7</ecNumber>
    </recommendedName>
</protein>
<gene>
    <name evidence="9" type="primary">dnaE</name>
    <name evidence="9" type="ORF">PAD_024</name>
</gene>
<accession>A0A8D9NAQ2</accession>
<keyword evidence="4 9" id="KW-0548">Nucleotidyltransferase</keyword>
<organism evidence="9 10">
    <name type="scientific">Candidatus Portiera aleyrodidarum</name>
    <name type="common">primary endosymbiont of Bemisia tabaci</name>
    <dbReference type="NCBI Taxonomy" id="91844"/>
    <lineage>
        <taxon>Bacteria</taxon>
        <taxon>Pseudomonadati</taxon>
        <taxon>Pseudomonadota</taxon>
        <taxon>Gammaproteobacteria</taxon>
        <taxon>Candidatus Johnevansiales</taxon>
        <taxon>Candidatus Johnevansiaceae</taxon>
        <taxon>Candidatus Portiera</taxon>
    </lineage>
</organism>
<dbReference type="RefSeq" id="WP_219848717.1">
    <property type="nucleotide sequence ID" value="NZ_LN649255.1"/>
</dbReference>
<dbReference type="InterPro" id="IPR003141">
    <property type="entry name" value="Pol/His_phosphatase_N"/>
</dbReference>
<evidence type="ECO:0000256" key="4">
    <source>
        <dbReference type="ARBA" id="ARBA00022695"/>
    </source>
</evidence>
<evidence type="ECO:0000256" key="2">
    <source>
        <dbReference type="ARBA" id="ARBA00019114"/>
    </source>
</evidence>
<evidence type="ECO:0000256" key="6">
    <source>
        <dbReference type="ARBA" id="ARBA00022932"/>
    </source>
</evidence>
<proteinExistence type="predicted"/>
<dbReference type="PANTHER" id="PTHR32294">
    <property type="entry name" value="DNA POLYMERASE III SUBUNIT ALPHA"/>
    <property type="match status" value="1"/>
</dbReference>
<keyword evidence="3 9" id="KW-0808">Transferase</keyword>
<dbReference type="Gene3D" id="3.20.20.140">
    <property type="entry name" value="Metal-dependent hydrolases"/>
    <property type="match status" value="1"/>
</dbReference>
<dbReference type="PANTHER" id="PTHR32294:SF0">
    <property type="entry name" value="DNA POLYMERASE III SUBUNIT ALPHA"/>
    <property type="match status" value="1"/>
</dbReference>
<dbReference type="GO" id="GO:0006260">
    <property type="term" value="P:DNA replication"/>
    <property type="evidence" value="ECO:0007669"/>
    <property type="project" value="UniProtKB-KW"/>
</dbReference>
<dbReference type="KEGG" id="plc:PAD_024"/>
<evidence type="ECO:0000313" key="9">
    <source>
        <dbReference type="EMBL" id="CEI58571.1"/>
    </source>
</evidence>
<dbReference type="SUPFAM" id="SSF89550">
    <property type="entry name" value="PHP domain-like"/>
    <property type="match status" value="1"/>
</dbReference>
<dbReference type="NCBIfam" id="TIGR00594">
    <property type="entry name" value="polc"/>
    <property type="match status" value="1"/>
</dbReference>
<dbReference type="Proteomes" id="UP000032800">
    <property type="component" value="Chromosome I"/>
</dbReference>
<dbReference type="Pfam" id="PF14579">
    <property type="entry name" value="HHH_6"/>
    <property type="match status" value="1"/>
</dbReference>
<keyword evidence="5" id="KW-0235">DNA replication</keyword>